<dbReference type="EMBL" id="GIFC01000853">
    <property type="protein sequence ID" value="MXU82936.1"/>
    <property type="molecule type" value="Transcribed_RNA"/>
</dbReference>
<name>A0A6B0U3N7_IXORI</name>
<feature type="signal peptide" evidence="1">
    <location>
        <begin position="1"/>
        <end position="17"/>
    </location>
</feature>
<evidence type="ECO:0000256" key="1">
    <source>
        <dbReference type="SAM" id="SignalP"/>
    </source>
</evidence>
<protein>
    <submittedName>
        <fullName evidence="2">Putative secreted protein</fullName>
    </submittedName>
</protein>
<proteinExistence type="predicted"/>
<dbReference type="AlphaFoldDB" id="A0A6B0U3N7"/>
<sequence length="72" mass="8323">MIIRLVSIILCCHLVRMAETAASTNLQNLCYPESFIFIVRYRYLSLFFTCSDFAHGTVVYECVCRGVIFTMQ</sequence>
<organism evidence="2">
    <name type="scientific">Ixodes ricinus</name>
    <name type="common">Common tick</name>
    <name type="synonym">Acarus ricinus</name>
    <dbReference type="NCBI Taxonomy" id="34613"/>
    <lineage>
        <taxon>Eukaryota</taxon>
        <taxon>Metazoa</taxon>
        <taxon>Ecdysozoa</taxon>
        <taxon>Arthropoda</taxon>
        <taxon>Chelicerata</taxon>
        <taxon>Arachnida</taxon>
        <taxon>Acari</taxon>
        <taxon>Parasitiformes</taxon>
        <taxon>Ixodida</taxon>
        <taxon>Ixodoidea</taxon>
        <taxon>Ixodidae</taxon>
        <taxon>Ixodinae</taxon>
        <taxon>Ixodes</taxon>
    </lineage>
</organism>
<feature type="chain" id="PRO_5025527337" evidence="1">
    <location>
        <begin position="18"/>
        <end position="72"/>
    </location>
</feature>
<accession>A0A6B0U3N7</accession>
<reference evidence="2" key="1">
    <citation type="submission" date="2019-12" db="EMBL/GenBank/DDBJ databases">
        <title>An insight into the sialome of adult female Ixodes ricinus ticks feeding for 6 days.</title>
        <authorList>
            <person name="Perner J."/>
            <person name="Ribeiro J.M.C."/>
        </authorList>
    </citation>
    <scope>NUCLEOTIDE SEQUENCE</scope>
    <source>
        <strain evidence="2">Semi-engorged</strain>
        <tissue evidence="2">Salivary glands</tissue>
    </source>
</reference>
<keyword evidence="1" id="KW-0732">Signal</keyword>
<evidence type="ECO:0000313" key="2">
    <source>
        <dbReference type="EMBL" id="MXU82936.1"/>
    </source>
</evidence>